<gene>
    <name evidence="1" type="ORF">M3Q_pABCC75</name>
</gene>
<proteinExistence type="predicted"/>
<reference evidence="1" key="1">
    <citation type="submission" date="2013-11" db="EMBL/GenBank/DDBJ databases">
        <authorList>
            <person name="Liu C.-C."/>
            <person name="Tang C.Y."/>
            <person name="Kuo H.-Y."/>
            <person name="Chang K.-C."/>
            <person name="Liou M.-L."/>
        </authorList>
    </citation>
    <scope>NUCLEOTIDE SEQUENCE</scope>
    <source>
        <strain evidence="1">TYTH-1</strain>
        <plasmid evidence="1">pAB_CC</plasmid>
    </source>
</reference>
<protein>
    <submittedName>
        <fullName evidence="1">Uncharacterized protein</fullName>
    </submittedName>
</protein>
<sequence>MQISDRVESYIREVVHLNATSSYTLLSYIEGPIKNEFFYQIDDTYQRLYFEELRKPSALRFIPGAMELLSNDNIPSTIKELFVIAARQRKNFYFWKRPINAITDFLKSIDPNQLKDLSKIKSLISEHNLKAQKNSSIIQLKSLNDRFISDLIHCYFELMKYKSDTIRVITIFKTIQKDTEVFLDRVEYFLENIENQEINEYWNNIRITFDDFLQIKYDFKQ</sequence>
<reference evidence="1" key="2">
    <citation type="journal article" date="2014" name="Genomics">
        <title>Prevalence and mapping of a plasmid encoding a type IV secretion system in Acinetobacter baumannii.</title>
        <authorList>
            <person name="Liu C.C."/>
            <person name="Kuo H.Y."/>
            <person name="Tang C.Y."/>
            <person name="Chang K.C."/>
            <person name="Liou M.L."/>
        </authorList>
    </citation>
    <scope>NUCLEOTIDE SEQUENCE</scope>
    <source>
        <strain evidence="1">TYTH-1</strain>
        <plasmid evidence="1">pAB_CC</plasmid>
    </source>
</reference>
<dbReference type="RefSeq" id="WP_001167227.1">
    <property type="nucleotide sequence ID" value="NZ_KF889012.1"/>
</dbReference>
<accession>A0A076G9Q0</accession>
<organism evidence="1">
    <name type="scientific">Acinetobacter baumannii TYTH-1</name>
    <dbReference type="NCBI Taxonomy" id="1100841"/>
    <lineage>
        <taxon>Bacteria</taxon>
        <taxon>Pseudomonadati</taxon>
        <taxon>Pseudomonadota</taxon>
        <taxon>Gammaproteobacteria</taxon>
        <taxon>Moraxellales</taxon>
        <taxon>Moraxellaceae</taxon>
        <taxon>Acinetobacter</taxon>
        <taxon>Acinetobacter calcoaceticus/baumannii complex</taxon>
    </lineage>
</organism>
<evidence type="ECO:0000313" key="1">
    <source>
        <dbReference type="EMBL" id="AII26478.1"/>
    </source>
</evidence>
<dbReference type="AlphaFoldDB" id="A0A076G9Q0"/>
<keyword evidence="1" id="KW-0614">Plasmid</keyword>
<name>A0A076G9Q0_ACIBA</name>
<dbReference type="EMBL" id="KF889012">
    <property type="protein sequence ID" value="AII26478.1"/>
    <property type="molecule type" value="Genomic_DNA"/>
</dbReference>
<geneLocation type="plasmid" evidence="1">
    <name>pAB_CC</name>
</geneLocation>